<sequence length="231" mass="26014">MGLCCYRERPTRPILRTIRVVHFDGYIEDYESPASVNQVITIFPKHFMTTPIRLMQVGLVPLKLDTLLEPGKIYFLLPCSFIRFNESSSDLVCLTKKLTDIAKTRLLKPKPTLLANPIEQRLFKVSLPSTSMVKDQPTTPSASPKVKKSTQKSLTKSLSNISKPPRVKPKPKPAPESASTDDKESSETSNNGSNRGPNSMRKSTKGLSWKPLLATIRERSFNRRESDLRDD</sequence>
<reference evidence="2" key="1">
    <citation type="journal article" date="2022" name="Mol. Ecol. Resour.">
        <title>The genomes of chicory, endive, great burdock and yacon provide insights into Asteraceae palaeo-polyploidization history and plant inulin production.</title>
        <authorList>
            <person name="Fan W."/>
            <person name="Wang S."/>
            <person name="Wang H."/>
            <person name="Wang A."/>
            <person name="Jiang F."/>
            <person name="Liu H."/>
            <person name="Zhao H."/>
            <person name="Xu D."/>
            <person name="Zhang Y."/>
        </authorList>
    </citation>
    <scope>NUCLEOTIDE SEQUENCE [LARGE SCALE GENOMIC DNA]</scope>
    <source>
        <strain evidence="2">cv. Yunnan</strain>
    </source>
</reference>
<protein>
    <submittedName>
        <fullName evidence="1">Uncharacterized protein</fullName>
    </submittedName>
</protein>
<name>A0ACB9E732_9ASTR</name>
<evidence type="ECO:0000313" key="1">
    <source>
        <dbReference type="EMBL" id="KAI3754729.1"/>
    </source>
</evidence>
<keyword evidence="2" id="KW-1185">Reference proteome</keyword>
<organism evidence="1 2">
    <name type="scientific">Smallanthus sonchifolius</name>
    <dbReference type="NCBI Taxonomy" id="185202"/>
    <lineage>
        <taxon>Eukaryota</taxon>
        <taxon>Viridiplantae</taxon>
        <taxon>Streptophyta</taxon>
        <taxon>Embryophyta</taxon>
        <taxon>Tracheophyta</taxon>
        <taxon>Spermatophyta</taxon>
        <taxon>Magnoliopsida</taxon>
        <taxon>eudicotyledons</taxon>
        <taxon>Gunneridae</taxon>
        <taxon>Pentapetalae</taxon>
        <taxon>asterids</taxon>
        <taxon>campanulids</taxon>
        <taxon>Asterales</taxon>
        <taxon>Asteraceae</taxon>
        <taxon>Asteroideae</taxon>
        <taxon>Heliantheae alliance</taxon>
        <taxon>Millerieae</taxon>
        <taxon>Smallanthus</taxon>
    </lineage>
</organism>
<comment type="caution">
    <text evidence="1">The sequence shown here is derived from an EMBL/GenBank/DDBJ whole genome shotgun (WGS) entry which is preliminary data.</text>
</comment>
<evidence type="ECO:0000313" key="2">
    <source>
        <dbReference type="Proteomes" id="UP001056120"/>
    </source>
</evidence>
<dbReference type="EMBL" id="CM042035">
    <property type="protein sequence ID" value="KAI3754729.1"/>
    <property type="molecule type" value="Genomic_DNA"/>
</dbReference>
<reference evidence="1 2" key="2">
    <citation type="journal article" date="2022" name="Mol. Ecol. Resour.">
        <title>The genomes of chicory, endive, great burdock and yacon provide insights into Asteraceae paleo-polyploidization history and plant inulin production.</title>
        <authorList>
            <person name="Fan W."/>
            <person name="Wang S."/>
            <person name="Wang H."/>
            <person name="Wang A."/>
            <person name="Jiang F."/>
            <person name="Liu H."/>
            <person name="Zhao H."/>
            <person name="Xu D."/>
            <person name="Zhang Y."/>
        </authorList>
    </citation>
    <scope>NUCLEOTIDE SEQUENCE [LARGE SCALE GENOMIC DNA]</scope>
    <source>
        <strain evidence="2">cv. Yunnan</strain>
        <tissue evidence="1">Leaves</tissue>
    </source>
</reference>
<gene>
    <name evidence="1" type="ORF">L1987_54518</name>
</gene>
<proteinExistence type="predicted"/>
<accession>A0ACB9E732</accession>
<dbReference type="Proteomes" id="UP001056120">
    <property type="component" value="Linkage Group LG18"/>
</dbReference>